<evidence type="ECO:0000256" key="2">
    <source>
        <dbReference type="ARBA" id="ARBA00022723"/>
    </source>
</evidence>
<organism evidence="10 11">
    <name type="scientific">Epilithonimonas bovis DSM 19482</name>
    <dbReference type="NCBI Taxonomy" id="1121284"/>
    <lineage>
        <taxon>Bacteria</taxon>
        <taxon>Pseudomonadati</taxon>
        <taxon>Bacteroidota</taxon>
        <taxon>Flavobacteriia</taxon>
        <taxon>Flavobacteriales</taxon>
        <taxon>Weeksellaceae</taxon>
        <taxon>Chryseobacterium group</taxon>
        <taxon>Epilithonimonas</taxon>
    </lineage>
</organism>
<accession>A0A1U7Q199</accession>
<gene>
    <name evidence="10" type="ORF">SAMN05660493_03221</name>
</gene>
<keyword evidence="4" id="KW-0460">Magnesium</keyword>
<dbReference type="SUPFAM" id="SSF51197">
    <property type="entry name" value="Clavaminate synthase-like"/>
    <property type="match status" value="1"/>
</dbReference>
<dbReference type="PANTHER" id="PTHR31212:SF4">
    <property type="entry name" value="ALPHA-KETOGLUTARATE-DEPENDENT DIOXYGENASE ALKB HOMOLOG 3"/>
    <property type="match status" value="1"/>
</dbReference>
<evidence type="ECO:0000313" key="11">
    <source>
        <dbReference type="Proteomes" id="UP000187261"/>
    </source>
</evidence>
<dbReference type="Proteomes" id="UP000187261">
    <property type="component" value="Unassembled WGS sequence"/>
</dbReference>
<dbReference type="GO" id="GO:0016787">
    <property type="term" value="F:hydrolase activity"/>
    <property type="evidence" value="ECO:0007669"/>
    <property type="project" value="UniProtKB-ARBA"/>
</dbReference>
<keyword evidence="8" id="KW-0234">DNA repair</keyword>
<keyword evidence="6" id="KW-0560">Oxidoreductase</keyword>
<dbReference type="GO" id="GO:0140097">
    <property type="term" value="F:catalytic activity, acting on DNA"/>
    <property type="evidence" value="ECO:0007669"/>
    <property type="project" value="UniProtKB-ARBA"/>
</dbReference>
<proteinExistence type="predicted"/>
<dbReference type="InterPro" id="IPR037151">
    <property type="entry name" value="AlkB-like_sf"/>
</dbReference>
<evidence type="ECO:0000256" key="6">
    <source>
        <dbReference type="ARBA" id="ARBA00023002"/>
    </source>
</evidence>
<evidence type="ECO:0000256" key="5">
    <source>
        <dbReference type="ARBA" id="ARBA00022964"/>
    </source>
</evidence>
<keyword evidence="5 10" id="KW-0223">Dioxygenase</keyword>
<evidence type="ECO:0000256" key="8">
    <source>
        <dbReference type="ARBA" id="ARBA00023204"/>
    </source>
</evidence>
<reference evidence="11" key="1">
    <citation type="submission" date="2016-10" db="EMBL/GenBank/DDBJ databases">
        <authorList>
            <person name="Varghese N."/>
            <person name="Submissions S."/>
        </authorList>
    </citation>
    <scope>NUCLEOTIDE SEQUENCE [LARGE SCALE GENOMIC DNA]</scope>
    <source>
        <strain evidence="11">DSM 19482</strain>
    </source>
</reference>
<sequence>MNLFENTPEIIENILPYDGITTYYGKIFPKEIADLYFQKLLSEIEWKSDEAVIFGKLIETKRKVAWYGDESFSYTYSGRTKTALSWTDTLLEIKTAIEQTSGETFNSCLLNLYHNGSEGMAYHSDGEKDLKDNAAISSVSFGADRKFHFKHKTTKELVSLVLENGSLLMMKGCTQKFWLHRLPTTTRIIKPRISLTFRTIQKPNNL</sequence>
<evidence type="ECO:0000259" key="9">
    <source>
        <dbReference type="PROSITE" id="PS51471"/>
    </source>
</evidence>
<dbReference type="GO" id="GO:0016705">
    <property type="term" value="F:oxidoreductase activity, acting on paired donors, with incorporation or reduction of molecular oxygen"/>
    <property type="evidence" value="ECO:0007669"/>
    <property type="project" value="UniProtKB-ARBA"/>
</dbReference>
<dbReference type="RefSeq" id="WP_076784514.1">
    <property type="nucleotide sequence ID" value="NZ_FTPU01000062.1"/>
</dbReference>
<keyword evidence="7" id="KW-0408">Iron</keyword>
<keyword evidence="11" id="KW-1185">Reference proteome</keyword>
<evidence type="ECO:0000256" key="1">
    <source>
        <dbReference type="ARBA" id="ARBA00001954"/>
    </source>
</evidence>
<name>A0A1U7Q199_9FLAO</name>
<keyword evidence="3" id="KW-0227">DNA damage</keyword>
<dbReference type="InterPro" id="IPR005123">
    <property type="entry name" value="Oxoglu/Fe-dep_dioxygenase_dom"/>
</dbReference>
<evidence type="ECO:0000256" key="7">
    <source>
        <dbReference type="ARBA" id="ARBA00023004"/>
    </source>
</evidence>
<dbReference type="OrthoDB" id="190276at2"/>
<dbReference type="InterPro" id="IPR027450">
    <property type="entry name" value="AlkB-like"/>
</dbReference>
<dbReference type="Pfam" id="PF13532">
    <property type="entry name" value="2OG-FeII_Oxy_2"/>
    <property type="match status" value="1"/>
</dbReference>
<evidence type="ECO:0000256" key="4">
    <source>
        <dbReference type="ARBA" id="ARBA00022842"/>
    </source>
</evidence>
<dbReference type="AlphaFoldDB" id="A0A1U7Q199"/>
<dbReference type="GO" id="GO:0046872">
    <property type="term" value="F:metal ion binding"/>
    <property type="evidence" value="ECO:0007669"/>
    <property type="project" value="UniProtKB-KW"/>
</dbReference>
<dbReference type="EMBL" id="FTPU01000062">
    <property type="protein sequence ID" value="SIT98684.1"/>
    <property type="molecule type" value="Genomic_DNA"/>
</dbReference>
<protein>
    <submittedName>
        <fullName evidence="10">Alkylated DNA repair dioxygenase AlkB</fullName>
    </submittedName>
</protein>
<dbReference type="GO" id="GO:0006307">
    <property type="term" value="P:DNA alkylation repair"/>
    <property type="evidence" value="ECO:0007669"/>
    <property type="project" value="InterPro"/>
</dbReference>
<evidence type="ECO:0000313" key="10">
    <source>
        <dbReference type="EMBL" id="SIT98684.1"/>
    </source>
</evidence>
<dbReference type="GO" id="GO:0032451">
    <property type="term" value="F:demethylase activity"/>
    <property type="evidence" value="ECO:0007669"/>
    <property type="project" value="UniProtKB-ARBA"/>
</dbReference>
<comment type="cofactor">
    <cofactor evidence="1">
        <name>Fe(2+)</name>
        <dbReference type="ChEBI" id="CHEBI:29033"/>
    </cofactor>
</comment>
<dbReference type="PROSITE" id="PS51471">
    <property type="entry name" value="FE2OG_OXY"/>
    <property type="match status" value="1"/>
</dbReference>
<dbReference type="FunFam" id="2.60.120.590:FF:000004">
    <property type="entry name" value="DNA oxidative demethylase ALKBH2"/>
    <property type="match status" value="1"/>
</dbReference>
<evidence type="ECO:0000256" key="3">
    <source>
        <dbReference type="ARBA" id="ARBA00022763"/>
    </source>
</evidence>
<dbReference type="PANTHER" id="PTHR31212">
    <property type="entry name" value="ALPHA-KETOGLUTARATE-DEPENDENT DIOXYGENASE ALKB HOMOLOG 3"/>
    <property type="match status" value="1"/>
</dbReference>
<keyword evidence="2" id="KW-0479">Metal-binding</keyword>
<feature type="domain" description="Fe2OG dioxygenase" evidence="9">
    <location>
        <begin position="104"/>
        <end position="201"/>
    </location>
</feature>
<dbReference type="GO" id="GO:0051213">
    <property type="term" value="F:dioxygenase activity"/>
    <property type="evidence" value="ECO:0007669"/>
    <property type="project" value="UniProtKB-KW"/>
</dbReference>
<dbReference type="Gene3D" id="2.60.120.590">
    <property type="entry name" value="Alpha-ketoglutarate-dependent dioxygenase AlkB-like"/>
    <property type="match status" value="1"/>
</dbReference>
<dbReference type="InterPro" id="IPR032854">
    <property type="entry name" value="ALKBH3"/>
</dbReference>